<dbReference type="EMBL" id="JBHLVF010000012">
    <property type="protein sequence ID" value="MFC0391718.1"/>
    <property type="molecule type" value="Genomic_DNA"/>
</dbReference>
<accession>A0ABV6J761</accession>
<comment type="caution">
    <text evidence="1">The sequence shown here is derived from an EMBL/GenBank/DDBJ whole genome shotgun (WGS) entry which is preliminary data.</text>
</comment>
<name>A0ABV6J761_9BACL</name>
<keyword evidence="2" id="KW-1185">Reference proteome</keyword>
<organism evidence="1 2">
    <name type="scientific">Paenibacillus mendelii</name>
    <dbReference type="NCBI Taxonomy" id="206163"/>
    <lineage>
        <taxon>Bacteria</taxon>
        <taxon>Bacillati</taxon>
        <taxon>Bacillota</taxon>
        <taxon>Bacilli</taxon>
        <taxon>Bacillales</taxon>
        <taxon>Paenibacillaceae</taxon>
        <taxon>Paenibacillus</taxon>
    </lineage>
</organism>
<protein>
    <recommendedName>
        <fullName evidence="3">UDP-N-acetylglucosamine kinase</fullName>
    </recommendedName>
</protein>
<gene>
    <name evidence="1" type="ORF">ACFFJ8_10110</name>
</gene>
<dbReference type="Proteomes" id="UP001589818">
    <property type="component" value="Unassembled WGS sequence"/>
</dbReference>
<proteinExistence type="predicted"/>
<evidence type="ECO:0000313" key="1">
    <source>
        <dbReference type="EMBL" id="MFC0391718.1"/>
    </source>
</evidence>
<sequence length="42" mass="4677">MNTIVVSIAGPSGSGKTTIRIDPEDTKKRKREIEALMDELFE</sequence>
<evidence type="ECO:0000313" key="2">
    <source>
        <dbReference type="Proteomes" id="UP001589818"/>
    </source>
</evidence>
<reference evidence="1 2" key="1">
    <citation type="submission" date="2024-09" db="EMBL/GenBank/DDBJ databases">
        <authorList>
            <person name="Sun Q."/>
            <person name="Mori K."/>
        </authorList>
    </citation>
    <scope>NUCLEOTIDE SEQUENCE [LARGE SCALE GENOMIC DNA]</scope>
    <source>
        <strain evidence="1 2">CCM 4839</strain>
    </source>
</reference>
<dbReference type="RefSeq" id="WP_256555468.1">
    <property type="nucleotide sequence ID" value="NZ_JANHOF010000011.1"/>
</dbReference>
<evidence type="ECO:0008006" key="3">
    <source>
        <dbReference type="Google" id="ProtNLM"/>
    </source>
</evidence>